<dbReference type="InterPro" id="IPR016055">
    <property type="entry name" value="A-D-PHexomutase_a/b/a-I/II/III"/>
</dbReference>
<comment type="caution">
    <text evidence="6">The sequence shown here is derived from an EMBL/GenBank/DDBJ whole genome shotgun (WGS) entry which is preliminary data.</text>
</comment>
<dbReference type="GO" id="GO:0005975">
    <property type="term" value="P:carbohydrate metabolic process"/>
    <property type="evidence" value="ECO:0007669"/>
    <property type="project" value="InterPro"/>
</dbReference>
<keyword evidence="6" id="KW-0808">Transferase</keyword>
<comment type="similarity">
    <text evidence="2">Belongs to the phosphohexose mutase family.</text>
</comment>
<dbReference type="CDD" id="cd04181">
    <property type="entry name" value="NTP_transferase"/>
    <property type="match status" value="1"/>
</dbReference>
<evidence type="ECO:0000256" key="2">
    <source>
        <dbReference type="ARBA" id="ARBA00010231"/>
    </source>
</evidence>
<dbReference type="Proteomes" id="UP000182743">
    <property type="component" value="Unassembled WGS sequence"/>
</dbReference>
<dbReference type="InterPro" id="IPR056729">
    <property type="entry name" value="GMPPB_C"/>
</dbReference>
<dbReference type="GO" id="GO:0016779">
    <property type="term" value="F:nucleotidyltransferase activity"/>
    <property type="evidence" value="ECO:0007669"/>
    <property type="project" value="UniProtKB-KW"/>
</dbReference>
<dbReference type="RefSeq" id="WP_071521325.1">
    <property type="nucleotide sequence ID" value="NZ_MIHH01000015.1"/>
</dbReference>
<comment type="similarity">
    <text evidence="1">Belongs to the transferase hexapeptide repeat family.</text>
</comment>
<dbReference type="SUPFAM" id="SSF53448">
    <property type="entry name" value="Nucleotide-diphospho-sugar transferases"/>
    <property type="match status" value="1"/>
</dbReference>
<dbReference type="InterPro" id="IPR029044">
    <property type="entry name" value="Nucleotide-diphossugar_trans"/>
</dbReference>
<reference evidence="6 7" key="1">
    <citation type="submission" date="2016-08" db="EMBL/GenBank/DDBJ databases">
        <title>Genome-based comparison of Moorella thermoacetic strains.</title>
        <authorList>
            <person name="Poehlein A."/>
            <person name="Bengelsdorf F.R."/>
            <person name="Esser C."/>
            <person name="Duerre P."/>
            <person name="Daniel R."/>
        </authorList>
    </citation>
    <scope>NUCLEOTIDE SEQUENCE [LARGE SCALE GENOMIC DNA]</scope>
    <source>
        <strain evidence="6 7">DSM 11768</strain>
    </source>
</reference>
<feature type="domain" description="Nucleotidyl transferase" evidence="3">
    <location>
        <begin position="2"/>
        <end position="232"/>
    </location>
</feature>
<dbReference type="InterPro" id="IPR005844">
    <property type="entry name" value="A-D-PHexomutase_a/b/a-I"/>
</dbReference>
<dbReference type="Gene3D" id="2.160.10.10">
    <property type="entry name" value="Hexapeptide repeat proteins"/>
    <property type="match status" value="1"/>
</dbReference>
<dbReference type="Gene3D" id="3.30.310.50">
    <property type="entry name" value="Alpha-D-phosphohexomutase, C-terminal domain"/>
    <property type="match status" value="1"/>
</dbReference>
<dbReference type="GO" id="GO:0016868">
    <property type="term" value="F:intramolecular phosphotransferase activity"/>
    <property type="evidence" value="ECO:0007669"/>
    <property type="project" value="InterPro"/>
</dbReference>
<gene>
    <name evidence="6" type="primary">hddC</name>
    <name evidence="6" type="ORF">MOOR_22380</name>
</gene>
<dbReference type="Pfam" id="PF00483">
    <property type="entry name" value="NTP_transferase"/>
    <property type="match status" value="1"/>
</dbReference>
<feature type="domain" description="Mannose-1-phosphate guanyltransferase C-terminal" evidence="5">
    <location>
        <begin position="263"/>
        <end position="367"/>
    </location>
</feature>
<dbReference type="AlphaFoldDB" id="A0A1J5JN66"/>
<sequence length="821" mass="89200">MKAIIMAGGEGSRLRPLTCKRPKPLVPVANRPVMEYCVDLLRDLGIKEVGVTLQYLPQFIEEYFGDGSDFGLHLHYFVEDKPLGTAGSVKNAAAILDETFVVVSGDALTDFDLRPAIARHKESGALATLVLTAVDNPLEYGVVITNPDGSIRSFLEKPSWGEVFSDRVNTGIYILEPEVLELIPEGRPFDFSKDLFPRLLKEKRPLYGVTLSGYWCDIGNLTQYRQAQEDILRGRVKVRVVGQDKGGGVVMGEGVEIAPGARIEGPVLIGGACHIATGAVVGPFTVLGPYTRVEEGATVRRSVLWDNVYTGEGANVRGAVVCSRASLQRRVQVYEGAVIGDGTQVDAGAEVRPEVKVWPEKTLGRETVVHESLIWGRGVARPLFVGSQVPGYLYGDLTPFQVTRLGMAYGASFPPGTTVGLSTFAGGAGEMLYKALAAGLMAAGVQVADLGRLLTPIHRFAVRSLGLDGGCHIKRDAAERDKVWLHLVNSRGHDLNPAAVRKIENLYWREDGRRVQEVPASIYFPGLEGAYRDWLLATLGDHGLKKRALRVALGGQGQVAGVAGTILQDAGAEVIRLDLDPAKTWQAVQEDLPYFAGEIRRYGADLGAALDPNGEELILFTGEGRRVAPAQQMTLLAQVYLETHRGASLVLPVTAPRVLEQVARSLHGRVERVKGHPGIYHEAMARADGETALGQQHLQLDALAALVHILDWLARREESLDAAVAALPSVYTASRTVACPWEAKGRVMRTLISEEPADGVELLDGVQVRHGKGWSLVLPDGETPHYHIYSEAFSQEAAEELAGFYEERLKELVAREKIKGR</sequence>
<evidence type="ECO:0000259" key="3">
    <source>
        <dbReference type="Pfam" id="PF00483"/>
    </source>
</evidence>
<evidence type="ECO:0000313" key="6">
    <source>
        <dbReference type="EMBL" id="OIQ08163.1"/>
    </source>
</evidence>
<dbReference type="PANTHER" id="PTHR22572">
    <property type="entry name" value="SUGAR-1-PHOSPHATE GUANYL TRANSFERASE"/>
    <property type="match status" value="1"/>
</dbReference>
<dbReference type="SUPFAM" id="SSF51161">
    <property type="entry name" value="Trimeric LpxA-like enzymes"/>
    <property type="match status" value="1"/>
</dbReference>
<protein>
    <submittedName>
        <fullName evidence="6">D-glycero-alpha-D-manno-heptose 1-phosphate guanylyltransferase</fullName>
        <ecNumber evidence="6">2.7.7.71</ecNumber>
    </submittedName>
</protein>
<evidence type="ECO:0000259" key="5">
    <source>
        <dbReference type="Pfam" id="PF25087"/>
    </source>
</evidence>
<dbReference type="CDD" id="cd05805">
    <property type="entry name" value="MPG1_transferase"/>
    <property type="match status" value="1"/>
</dbReference>
<dbReference type="SUPFAM" id="SSF53738">
    <property type="entry name" value="Phosphoglucomutase, first 3 domains"/>
    <property type="match status" value="2"/>
</dbReference>
<dbReference type="InterPro" id="IPR036900">
    <property type="entry name" value="A-D-PHexomutase_C_sf"/>
</dbReference>
<evidence type="ECO:0000259" key="4">
    <source>
        <dbReference type="Pfam" id="PF02878"/>
    </source>
</evidence>
<dbReference type="Gene3D" id="3.40.120.10">
    <property type="entry name" value="Alpha-D-Glucose-1,6-Bisphosphate, subunit A, domain 3"/>
    <property type="match status" value="3"/>
</dbReference>
<dbReference type="Pfam" id="PF25087">
    <property type="entry name" value="GMPPB_C"/>
    <property type="match status" value="1"/>
</dbReference>
<organism evidence="6 7">
    <name type="scientific">Neomoorella thermoacetica</name>
    <name type="common">Clostridium thermoaceticum</name>
    <dbReference type="NCBI Taxonomy" id="1525"/>
    <lineage>
        <taxon>Bacteria</taxon>
        <taxon>Bacillati</taxon>
        <taxon>Bacillota</taxon>
        <taxon>Clostridia</taxon>
        <taxon>Neomoorellales</taxon>
        <taxon>Neomoorellaceae</taxon>
        <taxon>Neomoorella</taxon>
    </lineage>
</organism>
<dbReference type="SUPFAM" id="SSF55957">
    <property type="entry name" value="Phosphoglucomutase, C-terminal domain"/>
    <property type="match status" value="1"/>
</dbReference>
<dbReference type="EMBL" id="MIHH01000015">
    <property type="protein sequence ID" value="OIQ08163.1"/>
    <property type="molecule type" value="Genomic_DNA"/>
</dbReference>
<dbReference type="InterPro" id="IPR011004">
    <property type="entry name" value="Trimer_LpxA-like_sf"/>
</dbReference>
<name>A0A1J5JN66_NEOTH</name>
<dbReference type="InterPro" id="IPR050486">
    <property type="entry name" value="Mannose-1P_guanyltransferase"/>
</dbReference>
<feature type="domain" description="Alpha-D-phosphohexomutase alpha/beta/alpha" evidence="4">
    <location>
        <begin position="395"/>
        <end position="511"/>
    </location>
</feature>
<accession>A0A1J5JN66</accession>
<keyword evidence="6" id="KW-0548">Nucleotidyltransferase</keyword>
<dbReference type="Pfam" id="PF02878">
    <property type="entry name" value="PGM_PMM_I"/>
    <property type="match status" value="1"/>
</dbReference>
<evidence type="ECO:0000313" key="7">
    <source>
        <dbReference type="Proteomes" id="UP000182743"/>
    </source>
</evidence>
<dbReference type="InterPro" id="IPR005835">
    <property type="entry name" value="NTP_transferase_dom"/>
</dbReference>
<dbReference type="EC" id="2.7.7.71" evidence="6"/>
<dbReference type="Gene3D" id="3.90.550.10">
    <property type="entry name" value="Spore Coat Polysaccharide Biosynthesis Protein SpsA, Chain A"/>
    <property type="match status" value="1"/>
</dbReference>
<proteinExistence type="inferred from homology"/>
<evidence type="ECO:0000256" key="1">
    <source>
        <dbReference type="ARBA" id="ARBA00007274"/>
    </source>
</evidence>